<reference evidence="2 3" key="3">
    <citation type="submission" date="2019-11" db="EMBL/GenBank/DDBJ databases">
        <title>A de novo genome assembly of a pear dwarfing rootstock.</title>
        <authorList>
            <person name="Wang F."/>
            <person name="Wang J."/>
            <person name="Li S."/>
            <person name="Zhang Y."/>
            <person name="Fang M."/>
            <person name="Ma L."/>
            <person name="Zhao Y."/>
            <person name="Jiang S."/>
        </authorList>
    </citation>
    <scope>NUCLEOTIDE SEQUENCE [LARGE SCALE GENOMIC DNA]</scope>
    <source>
        <strain evidence="2">S2</strain>
        <tissue evidence="2">Leaf</tissue>
    </source>
</reference>
<proteinExistence type="predicted"/>
<dbReference type="GO" id="GO:0034220">
    <property type="term" value="P:monoatomic ion transmembrane transport"/>
    <property type="evidence" value="ECO:0007669"/>
    <property type="project" value="UniProtKB-KW"/>
</dbReference>
<dbReference type="EMBL" id="SMOL01000768">
    <property type="protein sequence ID" value="KAB2597157.1"/>
    <property type="molecule type" value="Genomic_DNA"/>
</dbReference>
<dbReference type="GO" id="GO:0016020">
    <property type="term" value="C:membrane"/>
    <property type="evidence" value="ECO:0007669"/>
    <property type="project" value="UniProtKB-SubCell"/>
</dbReference>
<gene>
    <name evidence="2" type="ORF">D8674_000077</name>
</gene>
<dbReference type="Proteomes" id="UP000327157">
    <property type="component" value="Chromosome 1"/>
</dbReference>
<dbReference type="PANTHER" id="PTHR45651:SF68">
    <property type="entry name" value="ION TRANSPORT DOMAIN-CONTAINING PROTEIN"/>
    <property type="match status" value="1"/>
</dbReference>
<keyword evidence="1" id="KW-0406">Ion transport</keyword>
<dbReference type="AlphaFoldDB" id="A0A5N5F2F6"/>
<keyword evidence="1" id="KW-0407">Ion channel</keyword>
<accession>A0A5N5F2F6</accession>
<evidence type="ECO:0000256" key="1">
    <source>
        <dbReference type="ARBA" id="ARBA00023303"/>
    </source>
</evidence>
<reference evidence="3" key="2">
    <citation type="submission" date="2019-10" db="EMBL/GenBank/DDBJ databases">
        <title>A de novo genome assembly of a pear dwarfing rootstock.</title>
        <authorList>
            <person name="Wang F."/>
            <person name="Wang J."/>
            <person name="Li S."/>
            <person name="Zhang Y."/>
            <person name="Fang M."/>
            <person name="Ma L."/>
            <person name="Zhao Y."/>
            <person name="Jiang S."/>
        </authorList>
    </citation>
    <scope>NUCLEOTIDE SEQUENCE [LARGE SCALE GENOMIC DNA]</scope>
</reference>
<dbReference type="PANTHER" id="PTHR45651">
    <property type="entry name" value="CYCLIC NUCLEOTIDE-GATED ION CHANNEL 15-RELATED-RELATED"/>
    <property type="match status" value="1"/>
</dbReference>
<keyword evidence="1" id="KW-0813">Transport</keyword>
<keyword evidence="3" id="KW-1185">Reference proteome</keyword>
<dbReference type="OrthoDB" id="10519781at2759"/>
<organism evidence="2 3">
    <name type="scientific">Pyrus ussuriensis x Pyrus communis</name>
    <dbReference type="NCBI Taxonomy" id="2448454"/>
    <lineage>
        <taxon>Eukaryota</taxon>
        <taxon>Viridiplantae</taxon>
        <taxon>Streptophyta</taxon>
        <taxon>Embryophyta</taxon>
        <taxon>Tracheophyta</taxon>
        <taxon>Spermatophyta</taxon>
        <taxon>Magnoliopsida</taxon>
        <taxon>eudicotyledons</taxon>
        <taxon>Gunneridae</taxon>
        <taxon>Pentapetalae</taxon>
        <taxon>rosids</taxon>
        <taxon>fabids</taxon>
        <taxon>Rosales</taxon>
        <taxon>Rosaceae</taxon>
        <taxon>Amygdaloideae</taxon>
        <taxon>Maleae</taxon>
        <taxon>Pyrus</taxon>
    </lineage>
</organism>
<reference evidence="2 3" key="1">
    <citation type="submission" date="2019-09" db="EMBL/GenBank/DDBJ databases">
        <authorList>
            <person name="Ou C."/>
        </authorList>
    </citation>
    <scope>NUCLEOTIDE SEQUENCE [LARGE SCALE GENOMIC DNA]</scope>
    <source>
        <strain evidence="2">S2</strain>
        <tissue evidence="2">Leaf</tissue>
    </source>
</reference>
<comment type="caution">
    <text evidence="2">The sequence shown here is derived from an EMBL/GenBank/DDBJ whole genome shotgun (WGS) entry which is preliminary data.</text>
</comment>
<sequence>MLFIVDRLVSIKKRSSSNHSKRGAGELCGEELLRWPFSTFFPDRKPLATEYVKAIRVLKPLLLKQATWKAHRHRRMMKEEMEQHIDWLMPKNRIPERLNQDMKSRILEKVEQQFQQDKVVYWDNLDFDWHNLISLLPLDFQNEIKSYMPLTKLKKVKFLQSSNP</sequence>
<evidence type="ECO:0000313" key="3">
    <source>
        <dbReference type="Proteomes" id="UP000327157"/>
    </source>
</evidence>
<protein>
    <submittedName>
        <fullName evidence="2">Cyclic nucleotide-gated ion channel 15</fullName>
    </submittedName>
</protein>
<evidence type="ECO:0000313" key="2">
    <source>
        <dbReference type="EMBL" id="KAB2597157.1"/>
    </source>
</evidence>
<name>A0A5N5F2F6_9ROSA</name>